<dbReference type="Gene3D" id="3.40.640.10">
    <property type="entry name" value="Type I PLP-dependent aspartate aminotransferase-like (Major domain)"/>
    <property type="match status" value="1"/>
</dbReference>
<dbReference type="GO" id="GO:0030170">
    <property type="term" value="F:pyridoxal phosphate binding"/>
    <property type="evidence" value="ECO:0007669"/>
    <property type="project" value="InterPro"/>
</dbReference>
<dbReference type="AlphaFoldDB" id="A0A953HV28"/>
<dbReference type="Pfam" id="PF01053">
    <property type="entry name" value="Cys_Met_Meta_PP"/>
    <property type="match status" value="1"/>
</dbReference>
<dbReference type="PANTHER" id="PTHR11808">
    <property type="entry name" value="TRANS-SULFURATION ENZYME FAMILY MEMBER"/>
    <property type="match status" value="1"/>
</dbReference>
<evidence type="ECO:0000256" key="2">
    <source>
        <dbReference type="ARBA" id="ARBA00022898"/>
    </source>
</evidence>
<dbReference type="PANTHER" id="PTHR11808:SF80">
    <property type="entry name" value="CYSTATHIONINE GAMMA-LYASE"/>
    <property type="match status" value="1"/>
</dbReference>
<dbReference type="GO" id="GO:0016846">
    <property type="term" value="F:carbon-sulfur lyase activity"/>
    <property type="evidence" value="ECO:0007669"/>
    <property type="project" value="TreeGrafter"/>
</dbReference>
<dbReference type="InterPro" id="IPR000277">
    <property type="entry name" value="Cys/Met-Metab_PyrdxlP-dep_enz"/>
</dbReference>
<protein>
    <submittedName>
        <fullName evidence="5">Aminotransferase class I/II-fold pyridoxal phosphate-dependent enzyme</fullName>
    </submittedName>
</protein>
<dbReference type="GO" id="GO:0019346">
    <property type="term" value="P:transsulfuration"/>
    <property type="evidence" value="ECO:0007669"/>
    <property type="project" value="InterPro"/>
</dbReference>
<gene>
    <name evidence="5" type="ORF">KUV50_11335</name>
</gene>
<keyword evidence="5" id="KW-0032">Aminotransferase</keyword>
<dbReference type="CDD" id="cd00614">
    <property type="entry name" value="CGS_like"/>
    <property type="match status" value="1"/>
</dbReference>
<evidence type="ECO:0000256" key="4">
    <source>
        <dbReference type="RuleBase" id="RU362118"/>
    </source>
</evidence>
<accession>A0A953HV28</accession>
<comment type="similarity">
    <text evidence="4">Belongs to the trans-sulfuration enzymes family.</text>
</comment>
<dbReference type="PIRSF" id="PIRSF001434">
    <property type="entry name" value="CGS"/>
    <property type="match status" value="1"/>
</dbReference>
<evidence type="ECO:0000256" key="1">
    <source>
        <dbReference type="ARBA" id="ARBA00001933"/>
    </source>
</evidence>
<reference evidence="5" key="1">
    <citation type="submission" date="2021-06" db="EMBL/GenBank/DDBJ databases">
        <title>44 bacteria genomes isolated from Dapeng, Shenzhen.</title>
        <authorList>
            <person name="Zheng W."/>
            <person name="Yu S."/>
            <person name="Huang Y."/>
        </authorList>
    </citation>
    <scope>NUCLEOTIDE SEQUENCE</scope>
    <source>
        <strain evidence="5">DP5N28-2</strain>
    </source>
</reference>
<keyword evidence="5" id="KW-0808">Transferase</keyword>
<evidence type="ECO:0000313" key="6">
    <source>
        <dbReference type="Proteomes" id="UP000753961"/>
    </source>
</evidence>
<dbReference type="FunFam" id="3.40.640.10:FF:000046">
    <property type="entry name" value="Cystathionine gamma-lyase"/>
    <property type="match status" value="1"/>
</dbReference>
<dbReference type="EMBL" id="JAHVHU010000010">
    <property type="protein sequence ID" value="MBY5958731.1"/>
    <property type="molecule type" value="Genomic_DNA"/>
</dbReference>
<dbReference type="GO" id="GO:0005737">
    <property type="term" value="C:cytoplasm"/>
    <property type="evidence" value="ECO:0007669"/>
    <property type="project" value="TreeGrafter"/>
</dbReference>
<dbReference type="Gene3D" id="3.90.1150.10">
    <property type="entry name" value="Aspartate Aminotransferase, domain 1"/>
    <property type="match status" value="1"/>
</dbReference>
<sequence>MKDQTKLIRTQTNQTTYREHNTPLYLTSSFTFESAEQMRDTFSNELEGQIYSRYSNPNLDEFIQKMCLLENKPAGFATASGMAAVYLGLVSFLSAGDHILASCALFGSTHQILDQILPRFGITVSYVDPDQKDEWSEQITNKTKLLIVETPSNPGLKIIDLEFCGVLCNTHDLLFIVDNCFATPILQKPADYGANLIIHSATKYLDGQGRVLGGIIVGDEDLMERVVFMARHTGPVLSPFHAWLLSKSLETLPLRMKAHSENALSVAKELSSSPTIKKVNYPFLSNFPHYELARKQMSMGGGIVTFELDGDIEQVFRFINHLNMLSITSNLGDARSIVTHPATTTHSKMDPENRKKAGITDQLIRISVGLEAVEDINSDIKQALAKV</sequence>
<comment type="cofactor">
    <cofactor evidence="1 4">
        <name>pyridoxal 5'-phosphate</name>
        <dbReference type="ChEBI" id="CHEBI:597326"/>
    </cofactor>
</comment>
<dbReference type="FunFam" id="3.90.1150.10:FF:000033">
    <property type="entry name" value="Cystathionine gamma-synthase"/>
    <property type="match status" value="1"/>
</dbReference>
<keyword evidence="6" id="KW-1185">Reference proteome</keyword>
<comment type="caution">
    <text evidence="5">The sequence shown here is derived from an EMBL/GenBank/DDBJ whole genome shotgun (WGS) entry which is preliminary data.</text>
</comment>
<dbReference type="GO" id="GO:0008483">
    <property type="term" value="F:transaminase activity"/>
    <property type="evidence" value="ECO:0007669"/>
    <property type="project" value="UniProtKB-KW"/>
</dbReference>
<organism evidence="5 6">
    <name type="scientific">Membranihabitans marinus</name>
    <dbReference type="NCBI Taxonomy" id="1227546"/>
    <lineage>
        <taxon>Bacteria</taxon>
        <taxon>Pseudomonadati</taxon>
        <taxon>Bacteroidota</taxon>
        <taxon>Saprospiria</taxon>
        <taxon>Saprospirales</taxon>
        <taxon>Saprospiraceae</taxon>
        <taxon>Membranihabitans</taxon>
    </lineage>
</organism>
<dbReference type="InterPro" id="IPR015422">
    <property type="entry name" value="PyrdxlP-dep_Trfase_small"/>
</dbReference>
<evidence type="ECO:0000256" key="3">
    <source>
        <dbReference type="PIRSR" id="PIRSR001434-2"/>
    </source>
</evidence>
<keyword evidence="2 3" id="KW-0663">Pyridoxal phosphate</keyword>
<dbReference type="GO" id="GO:0009086">
    <property type="term" value="P:methionine biosynthetic process"/>
    <property type="evidence" value="ECO:0007669"/>
    <property type="project" value="UniProtKB-ARBA"/>
</dbReference>
<dbReference type="InterPro" id="IPR015424">
    <property type="entry name" value="PyrdxlP-dep_Trfase"/>
</dbReference>
<evidence type="ECO:0000313" key="5">
    <source>
        <dbReference type="EMBL" id="MBY5958731.1"/>
    </source>
</evidence>
<name>A0A953HV28_9BACT</name>
<proteinExistence type="inferred from homology"/>
<feature type="modified residue" description="N6-(pyridoxal phosphate)lysine" evidence="3">
    <location>
        <position position="203"/>
    </location>
</feature>
<dbReference type="RefSeq" id="WP_222580271.1">
    <property type="nucleotide sequence ID" value="NZ_JAHVHU010000010.1"/>
</dbReference>
<dbReference type="SUPFAM" id="SSF53383">
    <property type="entry name" value="PLP-dependent transferases"/>
    <property type="match status" value="1"/>
</dbReference>
<dbReference type="InterPro" id="IPR015421">
    <property type="entry name" value="PyrdxlP-dep_Trfase_major"/>
</dbReference>
<dbReference type="Proteomes" id="UP000753961">
    <property type="component" value="Unassembled WGS sequence"/>
</dbReference>